<sequence>MMAGGNSADGKRTDRSGADGDGGDRGGATADERFLARLEAAAGATLSTLELPAGPVPMVAPEDLSGAAEVLRLCSGEGRRVLPLGRGTKLGWAPPIGPVDVALSTRRLTGIVAHEPADGTITALSGTTLAELAATAALGGGAITPLLPDAVSATLGGALSSGQDGLDRLRRGAPRDHVLGARLLLTDGTLVKSGGRLVKNVTGYDLHRLVCGAHGGLALIVEASLRLFSEPRATALIRVRYDDFEPACADALAHGRGADSPRRVTLRREAGGVLLEIELAASCVEVDEQSTALHRKLPSPERLDLPASAARTEDTAARAIITTRPARMASLVRSIEQLTGELGSGHLGLVEPCLGRATVRFDGEAGEIERFAAGLNRLEPTGARIQWRDRPRPAVDSAWAYGAAETGETEGRRVVERTAGVALANRIRRALDPTSTLVPRSGGA</sequence>
<dbReference type="KEGG" id="pbap:Pla133_44110"/>
<proteinExistence type="predicted"/>
<dbReference type="Proteomes" id="UP000316921">
    <property type="component" value="Chromosome"/>
</dbReference>
<name>A0A518BQP0_9BACT</name>
<evidence type="ECO:0000256" key="1">
    <source>
        <dbReference type="SAM" id="MobiDB-lite"/>
    </source>
</evidence>
<keyword evidence="3" id="KW-0560">Oxidoreductase</keyword>
<gene>
    <name evidence="3" type="ORF">Pla133_44110</name>
</gene>
<dbReference type="EMBL" id="CP036287">
    <property type="protein sequence ID" value="QDU69292.1"/>
    <property type="molecule type" value="Genomic_DNA"/>
</dbReference>
<dbReference type="SUPFAM" id="SSF56176">
    <property type="entry name" value="FAD-binding/transporter-associated domain-like"/>
    <property type="match status" value="1"/>
</dbReference>
<dbReference type="EC" id="1.-.-.-" evidence="3"/>
<reference evidence="3 4" key="1">
    <citation type="submission" date="2019-02" db="EMBL/GenBank/DDBJ databases">
        <title>Deep-cultivation of Planctomycetes and their phenomic and genomic characterization uncovers novel biology.</title>
        <authorList>
            <person name="Wiegand S."/>
            <person name="Jogler M."/>
            <person name="Boedeker C."/>
            <person name="Pinto D."/>
            <person name="Vollmers J."/>
            <person name="Rivas-Marin E."/>
            <person name="Kohn T."/>
            <person name="Peeters S.H."/>
            <person name="Heuer A."/>
            <person name="Rast P."/>
            <person name="Oberbeckmann S."/>
            <person name="Bunk B."/>
            <person name="Jeske O."/>
            <person name="Meyerdierks A."/>
            <person name="Storesund J.E."/>
            <person name="Kallscheuer N."/>
            <person name="Luecker S."/>
            <person name="Lage O.M."/>
            <person name="Pohl T."/>
            <person name="Merkel B.J."/>
            <person name="Hornburger P."/>
            <person name="Mueller R.-W."/>
            <person name="Bruemmer F."/>
            <person name="Labrenz M."/>
            <person name="Spormann A.M."/>
            <person name="Op den Camp H."/>
            <person name="Overmann J."/>
            <person name="Amann R."/>
            <person name="Jetten M.S.M."/>
            <person name="Mascher T."/>
            <person name="Medema M.H."/>
            <person name="Devos D.P."/>
            <person name="Kaster A.-K."/>
            <person name="Ovreas L."/>
            <person name="Rohde M."/>
            <person name="Galperin M.Y."/>
            <person name="Jogler C."/>
        </authorList>
    </citation>
    <scope>NUCLEOTIDE SEQUENCE [LARGE SCALE GENOMIC DNA]</scope>
    <source>
        <strain evidence="3 4">Pla133</strain>
    </source>
</reference>
<dbReference type="GO" id="GO:0071949">
    <property type="term" value="F:FAD binding"/>
    <property type="evidence" value="ECO:0007669"/>
    <property type="project" value="InterPro"/>
</dbReference>
<dbReference type="Pfam" id="PF01565">
    <property type="entry name" value="FAD_binding_4"/>
    <property type="match status" value="1"/>
</dbReference>
<accession>A0A518BQP0</accession>
<dbReference type="PANTHER" id="PTHR11748">
    <property type="entry name" value="D-LACTATE DEHYDROGENASE"/>
    <property type="match status" value="1"/>
</dbReference>
<dbReference type="AlphaFoldDB" id="A0A518BQP0"/>
<dbReference type="PANTHER" id="PTHR11748:SF103">
    <property type="entry name" value="GLYCOLATE OXIDASE SUBUNIT GLCE"/>
    <property type="match status" value="1"/>
</dbReference>
<evidence type="ECO:0000259" key="2">
    <source>
        <dbReference type="PROSITE" id="PS51387"/>
    </source>
</evidence>
<feature type="compositionally biased region" description="Basic and acidic residues" evidence="1">
    <location>
        <begin position="9"/>
        <end position="28"/>
    </location>
</feature>
<protein>
    <submittedName>
        <fullName evidence="3">Putative FAD-linked oxidoreductase</fullName>
        <ecNumber evidence="3">1.-.-.-</ecNumber>
    </submittedName>
</protein>
<feature type="domain" description="FAD-binding PCMH-type" evidence="2">
    <location>
        <begin position="51"/>
        <end position="230"/>
    </location>
</feature>
<dbReference type="InterPro" id="IPR006094">
    <property type="entry name" value="Oxid_FAD_bind_N"/>
</dbReference>
<feature type="region of interest" description="Disordered" evidence="1">
    <location>
        <begin position="1"/>
        <end position="28"/>
    </location>
</feature>
<evidence type="ECO:0000313" key="4">
    <source>
        <dbReference type="Proteomes" id="UP000316921"/>
    </source>
</evidence>
<organism evidence="3 4">
    <name type="scientific">Engelhardtia mirabilis</name>
    <dbReference type="NCBI Taxonomy" id="2528011"/>
    <lineage>
        <taxon>Bacteria</taxon>
        <taxon>Pseudomonadati</taxon>
        <taxon>Planctomycetota</taxon>
        <taxon>Planctomycetia</taxon>
        <taxon>Planctomycetia incertae sedis</taxon>
        <taxon>Engelhardtia</taxon>
    </lineage>
</organism>
<dbReference type="InterPro" id="IPR016166">
    <property type="entry name" value="FAD-bd_PCMH"/>
</dbReference>
<dbReference type="PROSITE" id="PS51387">
    <property type="entry name" value="FAD_PCMH"/>
    <property type="match status" value="1"/>
</dbReference>
<dbReference type="GO" id="GO:0016491">
    <property type="term" value="F:oxidoreductase activity"/>
    <property type="evidence" value="ECO:0007669"/>
    <property type="project" value="UniProtKB-KW"/>
</dbReference>
<dbReference type="Gene3D" id="3.30.465.10">
    <property type="match status" value="1"/>
</dbReference>
<keyword evidence="4" id="KW-1185">Reference proteome</keyword>
<dbReference type="InterPro" id="IPR036318">
    <property type="entry name" value="FAD-bd_PCMH-like_sf"/>
</dbReference>
<dbReference type="InterPro" id="IPR016169">
    <property type="entry name" value="FAD-bd_PCMH_sub2"/>
</dbReference>
<evidence type="ECO:0000313" key="3">
    <source>
        <dbReference type="EMBL" id="QDU69292.1"/>
    </source>
</evidence>